<dbReference type="RefSeq" id="WP_138749504.1">
    <property type="nucleotide sequence ID" value="NZ_VCLB01000008.1"/>
</dbReference>
<sequence length="125" mass="14092">MAKPVFINTLVFVSDMKRSVDFYCHLLGQTIAQDHGDFVQLENGLALHMGPALEATIFGAPSPEHSRYGRGNLVLYFETDELQAMFARMPLKTDLIHPIEIQAWGQKVFRCYDPDGHIVEVGEPM</sequence>
<comment type="caution">
    <text evidence="2">The sequence shown here is derived from an EMBL/GenBank/DDBJ whole genome shotgun (WGS) entry which is preliminary data.</text>
</comment>
<protein>
    <submittedName>
        <fullName evidence="2">Glyoxalase/bleomycin resistance/extradiol dioxygenase family protein</fullName>
    </submittedName>
</protein>
<dbReference type="InterPro" id="IPR037523">
    <property type="entry name" value="VOC_core"/>
</dbReference>
<dbReference type="Pfam" id="PF12681">
    <property type="entry name" value="Glyoxalase_2"/>
    <property type="match status" value="1"/>
</dbReference>
<feature type="domain" description="VOC" evidence="1">
    <location>
        <begin position="3"/>
        <end position="124"/>
    </location>
</feature>
<dbReference type="SUPFAM" id="SSF54593">
    <property type="entry name" value="Glyoxalase/Bleomycin resistance protein/Dihydroxybiphenyl dioxygenase"/>
    <property type="match status" value="1"/>
</dbReference>
<gene>
    <name evidence="2" type="ORF">FF124_16115</name>
</gene>
<dbReference type="Proteomes" id="UP000307874">
    <property type="component" value="Unassembled WGS sequence"/>
</dbReference>
<proteinExistence type="predicted"/>
<keyword evidence="2" id="KW-0223">Dioxygenase</keyword>
<dbReference type="EMBL" id="VCLB01000008">
    <property type="protein sequence ID" value="TNB47068.1"/>
    <property type="molecule type" value="Genomic_DNA"/>
</dbReference>
<dbReference type="Gene3D" id="3.10.180.10">
    <property type="entry name" value="2,3-Dihydroxybiphenyl 1,2-Dioxygenase, domain 1"/>
    <property type="match status" value="1"/>
</dbReference>
<dbReference type="OrthoDB" id="9804907at2"/>
<keyword evidence="3" id="KW-1185">Reference proteome</keyword>
<keyword evidence="2" id="KW-0560">Oxidoreductase</keyword>
<dbReference type="InterPro" id="IPR025870">
    <property type="entry name" value="Glyoxalase-like_dom"/>
</dbReference>
<reference evidence="2 3" key="1">
    <citation type="submission" date="2019-06" db="EMBL/GenBank/DDBJ databases">
        <title>Martelella lutilitoris sp. nov., isolated from a tidal mudflat.</title>
        <authorList>
            <person name="Kim Y.-J."/>
        </authorList>
    </citation>
    <scope>NUCLEOTIDE SEQUENCE [LARGE SCALE GENOMIC DNA]</scope>
    <source>
        <strain evidence="2 3">GH2-6</strain>
    </source>
</reference>
<dbReference type="AlphaFoldDB" id="A0A5C4JP04"/>
<evidence type="ECO:0000259" key="1">
    <source>
        <dbReference type="PROSITE" id="PS51819"/>
    </source>
</evidence>
<accession>A0A5C4JP04</accession>
<evidence type="ECO:0000313" key="3">
    <source>
        <dbReference type="Proteomes" id="UP000307874"/>
    </source>
</evidence>
<dbReference type="PROSITE" id="PS51819">
    <property type="entry name" value="VOC"/>
    <property type="match status" value="1"/>
</dbReference>
<organism evidence="2 3">
    <name type="scientific">Martelella lutilitoris</name>
    <dbReference type="NCBI Taxonomy" id="2583532"/>
    <lineage>
        <taxon>Bacteria</taxon>
        <taxon>Pseudomonadati</taxon>
        <taxon>Pseudomonadota</taxon>
        <taxon>Alphaproteobacteria</taxon>
        <taxon>Hyphomicrobiales</taxon>
        <taxon>Aurantimonadaceae</taxon>
        <taxon>Martelella</taxon>
    </lineage>
</organism>
<evidence type="ECO:0000313" key="2">
    <source>
        <dbReference type="EMBL" id="TNB47068.1"/>
    </source>
</evidence>
<dbReference type="InterPro" id="IPR029068">
    <property type="entry name" value="Glyas_Bleomycin-R_OHBP_Dase"/>
</dbReference>
<name>A0A5C4JP04_9HYPH</name>
<dbReference type="GO" id="GO:0051213">
    <property type="term" value="F:dioxygenase activity"/>
    <property type="evidence" value="ECO:0007669"/>
    <property type="project" value="UniProtKB-KW"/>
</dbReference>